<accession>A0ABY5PKN0</accession>
<keyword evidence="2" id="KW-0031">Aminopeptidase</keyword>
<dbReference type="PANTHER" id="PTHR32481:SF20">
    <property type="entry name" value="AMINOPEPTIDASE YSDC"/>
    <property type="match status" value="1"/>
</dbReference>
<organism evidence="7 8">
    <name type="scientific">Svornostia abyssi</name>
    <dbReference type="NCBI Taxonomy" id="2898438"/>
    <lineage>
        <taxon>Bacteria</taxon>
        <taxon>Bacillati</taxon>
        <taxon>Actinomycetota</taxon>
        <taxon>Thermoleophilia</taxon>
        <taxon>Solirubrobacterales</taxon>
        <taxon>Baekduiaceae</taxon>
        <taxon>Svornostia</taxon>
    </lineage>
</organism>
<keyword evidence="8" id="KW-1185">Reference proteome</keyword>
<dbReference type="Proteomes" id="UP001058860">
    <property type="component" value="Chromosome"/>
</dbReference>
<dbReference type="PIRSF" id="PIRSF001123">
    <property type="entry name" value="PepA_GA"/>
    <property type="match status" value="1"/>
</dbReference>
<evidence type="ECO:0000256" key="4">
    <source>
        <dbReference type="ARBA" id="ARBA00022723"/>
    </source>
</evidence>
<keyword evidence="5" id="KW-0378">Hydrolase</keyword>
<proteinExistence type="inferred from homology"/>
<dbReference type="SUPFAM" id="SSF53187">
    <property type="entry name" value="Zn-dependent exopeptidases"/>
    <property type="match status" value="1"/>
</dbReference>
<dbReference type="Pfam" id="PF05343">
    <property type="entry name" value="Peptidase_M42"/>
    <property type="match status" value="1"/>
</dbReference>
<evidence type="ECO:0000313" key="8">
    <source>
        <dbReference type="Proteomes" id="UP001058860"/>
    </source>
</evidence>
<dbReference type="InterPro" id="IPR051464">
    <property type="entry name" value="Peptidase_M42_aminopept"/>
</dbReference>
<dbReference type="EMBL" id="CP088295">
    <property type="protein sequence ID" value="UUY05249.1"/>
    <property type="molecule type" value="Genomic_DNA"/>
</dbReference>
<keyword evidence="3" id="KW-0645">Protease</keyword>
<sequence length="354" mass="36474">MPLPETLRALLTAAGPSGYETAPAAAFAAAARAFTDDVSIDVMGSATARVPGTAEGAPRLIIVGHIDEIGLIVTHVDEKGFLYFAGVGGWDPQILVGQRVEVTTADGVLPGVIGKKPIHLLKPDDRKKVAELKDLHIDIGAADGDEAKAKVRIGDVAVIAGEPEELLGERVVSRSMDNRLGAFIALEAARLVAEAGGAPGDVIAVGAVQEEITFAGARTSAFRLDPDLAIVVDVTHATDAPGVDVKELGEHPLGSGAVIERGSTLHPAVSGGLIDTAEREDLPHSLAATARATGTDADAVHLSRAGVATGVVSIPLRYMHSPVEMVQLEDIATCAKLIAAYAQTLGPDTSFVRG</sequence>
<evidence type="ECO:0000256" key="6">
    <source>
        <dbReference type="PIRNR" id="PIRNR001123"/>
    </source>
</evidence>
<reference evidence="8" key="1">
    <citation type="submission" date="2021-11" db="EMBL/GenBank/DDBJ databases">
        <title>Cultivation dependent microbiological survey of springs from the worlds oldest radium mine currently devoted to the extraction of radon-saturated water.</title>
        <authorList>
            <person name="Kapinusova G."/>
            <person name="Smrhova T."/>
            <person name="Strejcek M."/>
            <person name="Suman J."/>
            <person name="Jani K."/>
            <person name="Pajer P."/>
            <person name="Uhlik O."/>
        </authorList>
    </citation>
    <scope>NUCLEOTIDE SEQUENCE [LARGE SCALE GENOMIC DNA]</scope>
    <source>
        <strain evidence="8">J379</strain>
    </source>
</reference>
<dbReference type="Gene3D" id="3.40.630.10">
    <property type="entry name" value="Zn peptidases"/>
    <property type="match status" value="1"/>
</dbReference>
<gene>
    <name evidence="7" type="ORF">LRS13_06930</name>
</gene>
<keyword evidence="4" id="KW-0479">Metal-binding</keyword>
<name>A0ABY5PKN0_9ACTN</name>
<dbReference type="Gene3D" id="2.40.30.40">
    <property type="entry name" value="Peptidase M42, domain 2"/>
    <property type="match status" value="1"/>
</dbReference>
<dbReference type="CDD" id="cd05656">
    <property type="entry name" value="M42_Frv"/>
    <property type="match status" value="1"/>
</dbReference>
<evidence type="ECO:0000256" key="1">
    <source>
        <dbReference type="ARBA" id="ARBA00006272"/>
    </source>
</evidence>
<dbReference type="InterPro" id="IPR008007">
    <property type="entry name" value="Peptidase_M42"/>
</dbReference>
<dbReference type="SUPFAM" id="SSF101821">
    <property type="entry name" value="Aminopeptidase/glucanase lid domain"/>
    <property type="match status" value="1"/>
</dbReference>
<dbReference type="PANTHER" id="PTHR32481">
    <property type="entry name" value="AMINOPEPTIDASE"/>
    <property type="match status" value="1"/>
</dbReference>
<evidence type="ECO:0000256" key="5">
    <source>
        <dbReference type="ARBA" id="ARBA00022801"/>
    </source>
</evidence>
<dbReference type="InterPro" id="IPR023367">
    <property type="entry name" value="Peptidase_M42_dom2"/>
</dbReference>
<evidence type="ECO:0000313" key="7">
    <source>
        <dbReference type="EMBL" id="UUY05249.1"/>
    </source>
</evidence>
<dbReference type="RefSeq" id="WP_353865708.1">
    <property type="nucleotide sequence ID" value="NZ_CP088295.1"/>
</dbReference>
<protein>
    <submittedName>
        <fullName evidence="7">M42 family metallopeptidase</fullName>
    </submittedName>
</protein>
<evidence type="ECO:0000256" key="3">
    <source>
        <dbReference type="ARBA" id="ARBA00022670"/>
    </source>
</evidence>
<comment type="similarity">
    <text evidence="1 6">Belongs to the peptidase M42 family.</text>
</comment>
<evidence type="ECO:0000256" key="2">
    <source>
        <dbReference type="ARBA" id="ARBA00022438"/>
    </source>
</evidence>